<evidence type="ECO:0000313" key="2">
    <source>
        <dbReference type="EMBL" id="VEL28885.1"/>
    </source>
</evidence>
<dbReference type="AlphaFoldDB" id="A0A3S5FF18"/>
<gene>
    <name evidence="2" type="ORF">PXEA_LOCUS22325</name>
</gene>
<accession>A0A3S5FF18</accession>
<dbReference type="EMBL" id="CAAALY010098487">
    <property type="protein sequence ID" value="VEL28885.1"/>
    <property type="molecule type" value="Genomic_DNA"/>
</dbReference>
<proteinExistence type="predicted"/>
<feature type="region of interest" description="Disordered" evidence="1">
    <location>
        <begin position="28"/>
        <end position="97"/>
    </location>
</feature>
<organism evidence="2 3">
    <name type="scientific">Protopolystoma xenopodis</name>
    <dbReference type="NCBI Taxonomy" id="117903"/>
    <lineage>
        <taxon>Eukaryota</taxon>
        <taxon>Metazoa</taxon>
        <taxon>Spiralia</taxon>
        <taxon>Lophotrochozoa</taxon>
        <taxon>Platyhelminthes</taxon>
        <taxon>Monogenea</taxon>
        <taxon>Polyopisthocotylea</taxon>
        <taxon>Polystomatidea</taxon>
        <taxon>Polystomatidae</taxon>
        <taxon>Protopolystoma</taxon>
    </lineage>
</organism>
<reference evidence="2" key="1">
    <citation type="submission" date="2018-11" db="EMBL/GenBank/DDBJ databases">
        <authorList>
            <consortium name="Pathogen Informatics"/>
        </authorList>
    </citation>
    <scope>NUCLEOTIDE SEQUENCE</scope>
</reference>
<feature type="compositionally biased region" description="Low complexity" evidence="1">
    <location>
        <begin position="28"/>
        <end position="40"/>
    </location>
</feature>
<sequence length="112" mass="11989">MIFPNPIGEEWSSLHVYRASLDSELAESSGAAVSTTVAAAESHRDDPTTAVLTTSTSGQAASGHVTNHHHGHQNHTSHTGRGRPKKVRESETSNATGKYSSWLLGVHTIFFP</sequence>
<name>A0A3S5FF18_9PLAT</name>
<comment type="caution">
    <text evidence="2">The sequence shown here is derived from an EMBL/GenBank/DDBJ whole genome shotgun (WGS) entry which is preliminary data.</text>
</comment>
<dbReference type="Proteomes" id="UP000784294">
    <property type="component" value="Unassembled WGS sequence"/>
</dbReference>
<keyword evidence="3" id="KW-1185">Reference proteome</keyword>
<evidence type="ECO:0000313" key="3">
    <source>
        <dbReference type="Proteomes" id="UP000784294"/>
    </source>
</evidence>
<protein>
    <submittedName>
        <fullName evidence="2">Uncharacterized protein</fullName>
    </submittedName>
</protein>
<feature type="compositionally biased region" description="Basic residues" evidence="1">
    <location>
        <begin position="66"/>
        <end position="86"/>
    </location>
</feature>
<feature type="compositionally biased region" description="Polar residues" evidence="1">
    <location>
        <begin position="50"/>
        <end position="60"/>
    </location>
</feature>
<evidence type="ECO:0000256" key="1">
    <source>
        <dbReference type="SAM" id="MobiDB-lite"/>
    </source>
</evidence>